<protein>
    <submittedName>
        <fullName evidence="3">tRNA1(Val) (Adenine(37)-N6)-methyltransferase</fullName>
    </submittedName>
</protein>
<evidence type="ECO:0000259" key="1">
    <source>
        <dbReference type="Pfam" id="PF05175"/>
    </source>
</evidence>
<dbReference type="EMBL" id="CP026520">
    <property type="protein sequence ID" value="QAV16722.1"/>
    <property type="molecule type" value="Genomic_DNA"/>
</dbReference>
<dbReference type="Gene3D" id="3.40.50.150">
    <property type="entry name" value="Vaccinia Virus protein VP39"/>
    <property type="match status" value="1"/>
</dbReference>
<dbReference type="AlphaFoldDB" id="A0A410WQX1"/>
<dbReference type="GO" id="GO:0008168">
    <property type="term" value="F:methyltransferase activity"/>
    <property type="evidence" value="ECO:0007669"/>
    <property type="project" value="UniProtKB-KW"/>
</dbReference>
<dbReference type="GO" id="GO:0032259">
    <property type="term" value="P:methylation"/>
    <property type="evidence" value="ECO:0007669"/>
    <property type="project" value="UniProtKB-KW"/>
</dbReference>
<keyword evidence="5" id="KW-1185">Reference proteome</keyword>
<evidence type="ECO:0000313" key="2">
    <source>
        <dbReference type="EMBL" id="MCY9599582.1"/>
    </source>
</evidence>
<evidence type="ECO:0000313" key="5">
    <source>
        <dbReference type="Proteomes" id="UP001527202"/>
    </source>
</evidence>
<reference evidence="3 4" key="1">
    <citation type="submission" date="2018-01" db="EMBL/GenBank/DDBJ databases">
        <title>The whole genome sequencing and assembly of Paenibacillus chitinolyticus KCCM 41400 strain.</title>
        <authorList>
            <person name="Kim J.-Y."/>
            <person name="Park M.-K."/>
            <person name="Lee Y.-J."/>
            <person name="Yi H."/>
            <person name="Bahn Y.-S."/>
            <person name="Kim J.F."/>
            <person name="Lee D.-W."/>
        </authorList>
    </citation>
    <scope>NUCLEOTIDE SEQUENCE [LARGE SCALE GENOMIC DNA]</scope>
    <source>
        <strain evidence="3 4">KCCM 41400</strain>
    </source>
</reference>
<dbReference type="OrthoDB" id="9777257at2"/>
<reference evidence="2 5" key="2">
    <citation type="submission" date="2022-05" db="EMBL/GenBank/DDBJ databases">
        <title>Genome Sequencing of Bee-Associated Microbes.</title>
        <authorList>
            <person name="Dunlap C."/>
        </authorList>
    </citation>
    <scope>NUCLEOTIDE SEQUENCE [LARGE SCALE GENOMIC DNA]</scope>
    <source>
        <strain evidence="2 5">NRRL B-23120</strain>
    </source>
</reference>
<dbReference type="RefSeq" id="WP_042235330.1">
    <property type="nucleotide sequence ID" value="NZ_CP026520.1"/>
</dbReference>
<keyword evidence="3" id="KW-0489">Methyltransferase</keyword>
<dbReference type="KEGG" id="pchi:PC41400_03035"/>
<evidence type="ECO:0000313" key="4">
    <source>
        <dbReference type="Proteomes" id="UP000288943"/>
    </source>
</evidence>
<dbReference type="Proteomes" id="UP000288943">
    <property type="component" value="Chromosome"/>
</dbReference>
<organism evidence="3 4">
    <name type="scientific">Paenibacillus chitinolyticus</name>
    <dbReference type="NCBI Taxonomy" id="79263"/>
    <lineage>
        <taxon>Bacteria</taxon>
        <taxon>Bacillati</taxon>
        <taxon>Bacillota</taxon>
        <taxon>Bacilli</taxon>
        <taxon>Bacillales</taxon>
        <taxon>Paenibacillaceae</taxon>
        <taxon>Paenibacillus</taxon>
    </lineage>
</organism>
<dbReference type="CDD" id="cd02440">
    <property type="entry name" value="AdoMet_MTases"/>
    <property type="match status" value="1"/>
</dbReference>
<dbReference type="EMBL" id="JAMDMJ010000050">
    <property type="protein sequence ID" value="MCY9599582.1"/>
    <property type="molecule type" value="Genomic_DNA"/>
</dbReference>
<dbReference type="PANTHER" id="PTHR47739:SF1">
    <property type="entry name" value="TRNA1(VAL) (ADENINE(37)-N6)-METHYLTRANSFERASE"/>
    <property type="match status" value="1"/>
</dbReference>
<proteinExistence type="predicted"/>
<keyword evidence="3" id="KW-0808">Transferase</keyword>
<sequence length="265" mass="29627">MQVALHETERIDDLLTHDLKIIQSEEVFAFSLDAVLLARFCTVPPRGKIVDLCSGNGVIPLLLSTRTPAAEIWGVEIQERLAGMGKRNIELNGLQDRLHMVHADLKQIHRTLGASGYDLVTVNPPYLPVPAGEQNRNEHVAAARHELFCTLEDVVASSAKLLKTGGKMAMVHRPNRLVDICTLMRQYRVEPKRVRFVHPRQGEEAMMVLIEGIRDGKADMRTLPPLFVHEEGGRYCGELHAVFYGEKSELEAGGQKSPENERNRG</sequence>
<dbReference type="InterPro" id="IPR050210">
    <property type="entry name" value="tRNA_Adenine-N(6)_MTase"/>
</dbReference>
<feature type="domain" description="Methyltransferase small" evidence="1">
    <location>
        <begin position="36"/>
        <end position="174"/>
    </location>
</feature>
<evidence type="ECO:0000313" key="3">
    <source>
        <dbReference type="EMBL" id="QAV16722.1"/>
    </source>
</evidence>
<dbReference type="InterPro" id="IPR029063">
    <property type="entry name" value="SAM-dependent_MTases_sf"/>
</dbReference>
<accession>A0A410WQX1</accession>
<name>A0A410WQX1_9BACL</name>
<dbReference type="PANTHER" id="PTHR47739">
    <property type="entry name" value="TRNA1(VAL) (ADENINE(37)-N6)-METHYLTRANSFERASE"/>
    <property type="match status" value="1"/>
</dbReference>
<dbReference type="SUPFAM" id="SSF53335">
    <property type="entry name" value="S-adenosyl-L-methionine-dependent methyltransferases"/>
    <property type="match status" value="1"/>
</dbReference>
<dbReference type="InterPro" id="IPR007848">
    <property type="entry name" value="Small_mtfrase_dom"/>
</dbReference>
<dbReference type="GeneID" id="95373790"/>
<dbReference type="Pfam" id="PF05175">
    <property type="entry name" value="MTS"/>
    <property type="match status" value="1"/>
</dbReference>
<dbReference type="Proteomes" id="UP001527202">
    <property type="component" value="Unassembled WGS sequence"/>
</dbReference>
<gene>
    <name evidence="2" type="ORF">M5X16_27950</name>
    <name evidence="3" type="ORF">PC41400_03035</name>
</gene>